<evidence type="ECO:0000256" key="2">
    <source>
        <dbReference type="ARBA" id="ARBA00023002"/>
    </source>
</evidence>
<dbReference type="Proteomes" id="UP001221686">
    <property type="component" value="Unassembled WGS sequence"/>
</dbReference>
<proteinExistence type="inferred from homology"/>
<keyword evidence="5" id="KW-1185">Reference proteome</keyword>
<dbReference type="PANTHER" id="PTHR44196:SF1">
    <property type="entry name" value="DEHYDROGENASE_REDUCTASE SDR FAMILY MEMBER 7B"/>
    <property type="match status" value="1"/>
</dbReference>
<organism evidence="4 5">
    <name type="scientific">Nannocystis bainbridge</name>
    <dbReference type="NCBI Taxonomy" id="2995303"/>
    <lineage>
        <taxon>Bacteria</taxon>
        <taxon>Pseudomonadati</taxon>
        <taxon>Myxococcota</taxon>
        <taxon>Polyangia</taxon>
        <taxon>Nannocystales</taxon>
        <taxon>Nannocystaceae</taxon>
        <taxon>Nannocystis</taxon>
    </lineage>
</organism>
<dbReference type="InterPro" id="IPR002347">
    <property type="entry name" value="SDR_fam"/>
</dbReference>
<dbReference type="Gene3D" id="3.40.50.720">
    <property type="entry name" value="NAD(P)-binding Rossmann-like Domain"/>
    <property type="match status" value="1"/>
</dbReference>
<dbReference type="Pfam" id="PF00106">
    <property type="entry name" value="adh_short"/>
    <property type="match status" value="1"/>
</dbReference>
<dbReference type="SUPFAM" id="SSF51735">
    <property type="entry name" value="NAD(P)-binding Rossmann-fold domains"/>
    <property type="match status" value="1"/>
</dbReference>
<evidence type="ECO:0000313" key="4">
    <source>
        <dbReference type="EMBL" id="MDC0718103.1"/>
    </source>
</evidence>
<sequence length="260" mass="27370">MKDKVIVITGASKGIGAALAQLCHARGATVVLAARGAEALASVAEQLGERALAVPTDVSRQADNEQLVARTLAQFGRLDVFVANAGRGISRPPSQLTEADVDDMITTNFKSVLYAVQAVLPHFKQRQRGQIVAVSSMLGRIPFTPMRSAYSAAKAAVNSLMASVRIELRPQFPEIHATTVLPGVVATEFGNNALHGGMDSRQIPGAQPVAEVAEVIAAAIDAPRAEVFTRPEMHAMQAKFYAAEDIATIEATLGGPPPGR</sequence>
<name>A0ABT5DWV2_9BACT</name>
<accession>A0ABT5DWV2</accession>
<dbReference type="PRINTS" id="PR00081">
    <property type="entry name" value="GDHRDH"/>
</dbReference>
<keyword evidence="2" id="KW-0560">Oxidoreductase</keyword>
<dbReference type="PRINTS" id="PR00080">
    <property type="entry name" value="SDRFAMILY"/>
</dbReference>
<comment type="caution">
    <text evidence="4">The sequence shown here is derived from an EMBL/GenBank/DDBJ whole genome shotgun (WGS) entry which is preliminary data.</text>
</comment>
<reference evidence="4 5" key="1">
    <citation type="submission" date="2022-11" db="EMBL/GenBank/DDBJ databases">
        <title>Minimal conservation of predation-associated metabolite biosynthetic gene clusters underscores biosynthetic potential of Myxococcota including descriptions for ten novel species: Archangium lansinium sp. nov., Myxococcus landrumus sp. nov., Nannocystis bai.</title>
        <authorList>
            <person name="Ahearne A."/>
            <person name="Stevens C."/>
            <person name="Dowd S."/>
        </authorList>
    </citation>
    <scope>NUCLEOTIDE SEQUENCE [LARGE SCALE GENOMIC DNA]</scope>
    <source>
        <strain evidence="4 5">BB15-2</strain>
    </source>
</reference>
<dbReference type="InterPro" id="IPR036291">
    <property type="entry name" value="NAD(P)-bd_dom_sf"/>
</dbReference>
<dbReference type="EMBL" id="JAQNDL010000001">
    <property type="protein sequence ID" value="MDC0718103.1"/>
    <property type="molecule type" value="Genomic_DNA"/>
</dbReference>
<evidence type="ECO:0000313" key="5">
    <source>
        <dbReference type="Proteomes" id="UP001221686"/>
    </source>
</evidence>
<comment type="similarity">
    <text evidence="1 3">Belongs to the short-chain dehydrogenases/reductases (SDR) family.</text>
</comment>
<evidence type="ECO:0000256" key="3">
    <source>
        <dbReference type="RuleBase" id="RU000363"/>
    </source>
</evidence>
<protein>
    <submittedName>
        <fullName evidence="4">SDR family oxidoreductase</fullName>
    </submittedName>
</protein>
<dbReference type="RefSeq" id="WP_272086583.1">
    <property type="nucleotide sequence ID" value="NZ_JAQNDL010000001.1"/>
</dbReference>
<evidence type="ECO:0000256" key="1">
    <source>
        <dbReference type="ARBA" id="ARBA00006484"/>
    </source>
</evidence>
<dbReference type="PANTHER" id="PTHR44196">
    <property type="entry name" value="DEHYDROGENASE/REDUCTASE SDR FAMILY MEMBER 7B"/>
    <property type="match status" value="1"/>
</dbReference>
<gene>
    <name evidence="4" type="ORF">POL25_14445</name>
</gene>